<evidence type="ECO:0000313" key="1">
    <source>
        <dbReference type="EMBL" id="OQD61908.1"/>
    </source>
</evidence>
<accession>A0A1V6NB16</accession>
<keyword evidence="2" id="KW-1185">Reference proteome</keyword>
<dbReference type="AlphaFoldDB" id="A0A1V6NB16"/>
<protein>
    <submittedName>
        <fullName evidence="1">Uncharacterized protein</fullName>
    </submittedName>
</protein>
<dbReference type="EMBL" id="MDYM01000014">
    <property type="protein sequence ID" value="OQD61908.1"/>
    <property type="molecule type" value="Genomic_DNA"/>
</dbReference>
<dbReference type="OrthoDB" id="4368526at2759"/>
<evidence type="ECO:0000313" key="2">
    <source>
        <dbReference type="Proteomes" id="UP000191408"/>
    </source>
</evidence>
<reference evidence="2" key="1">
    <citation type="journal article" date="2017" name="Nat. Microbiol.">
        <title>Global analysis of biosynthetic gene clusters reveals vast potential of secondary metabolite production in Penicillium species.</title>
        <authorList>
            <person name="Nielsen J.C."/>
            <person name="Grijseels S."/>
            <person name="Prigent S."/>
            <person name="Ji B."/>
            <person name="Dainat J."/>
            <person name="Nielsen K.F."/>
            <person name="Frisvad J.C."/>
            <person name="Workman M."/>
            <person name="Nielsen J."/>
        </authorList>
    </citation>
    <scope>NUCLEOTIDE SEQUENCE [LARGE SCALE GENOMIC DNA]</scope>
    <source>
        <strain evidence="2">IBT 4502</strain>
    </source>
</reference>
<gene>
    <name evidence="1" type="ORF">PENPOL_c014G05700</name>
</gene>
<proteinExistence type="predicted"/>
<sequence length="252" mass="27923">MCPTRAPEPIEPPPPYETTFPIDISQGKMTDPGPSVRTRTATELTAILREQIEDTSFPGLDINGLPLMRNFLTSLDNKFRDLHPERTELDWKNGTRKPVKSPAARRAAQGQLYGVEAPANQECTSCAEGKKNTFDHCRIVFTKEQAGPVDVGMCQLRLCGSRPQMLFRPDRFLHVPSWVVTAVSEREPSSPTLYVHYPTMYADATQTSLIRGNPVLNMTPASSKDAAEENPPKCRNLKVGPANPIDFAISTD</sequence>
<dbReference type="Proteomes" id="UP000191408">
    <property type="component" value="Unassembled WGS sequence"/>
</dbReference>
<comment type="caution">
    <text evidence="1">The sequence shown here is derived from an EMBL/GenBank/DDBJ whole genome shotgun (WGS) entry which is preliminary data.</text>
</comment>
<organism evidence="1 2">
    <name type="scientific">Penicillium polonicum</name>
    <dbReference type="NCBI Taxonomy" id="60169"/>
    <lineage>
        <taxon>Eukaryota</taxon>
        <taxon>Fungi</taxon>
        <taxon>Dikarya</taxon>
        <taxon>Ascomycota</taxon>
        <taxon>Pezizomycotina</taxon>
        <taxon>Eurotiomycetes</taxon>
        <taxon>Eurotiomycetidae</taxon>
        <taxon>Eurotiales</taxon>
        <taxon>Aspergillaceae</taxon>
        <taxon>Penicillium</taxon>
    </lineage>
</organism>
<name>A0A1V6NB16_PENPO</name>